<proteinExistence type="predicted"/>
<dbReference type="RefSeq" id="XP_068368957.1">
    <property type="nucleotide sequence ID" value="XM_068514234.1"/>
</dbReference>
<dbReference type="PANTHER" id="PTHR45639:SF4">
    <property type="entry name" value="HSC70CB, ISOFORM G"/>
    <property type="match status" value="1"/>
</dbReference>
<gene>
    <name evidence="4" type="primary">SSE1</name>
    <name evidence="4" type="ORF">TRFO_42276</name>
</gene>
<keyword evidence="5" id="KW-1185">Reference proteome</keyword>
<dbReference type="Pfam" id="PF00012">
    <property type="entry name" value="HSP70"/>
    <property type="match status" value="1"/>
</dbReference>
<evidence type="ECO:0000256" key="3">
    <source>
        <dbReference type="SAM" id="MobiDB-lite"/>
    </source>
</evidence>
<dbReference type="Gene3D" id="1.20.1270.10">
    <property type="match status" value="1"/>
</dbReference>
<dbReference type="GO" id="GO:0005829">
    <property type="term" value="C:cytosol"/>
    <property type="evidence" value="ECO:0007669"/>
    <property type="project" value="TreeGrafter"/>
</dbReference>
<dbReference type="Proteomes" id="UP000179807">
    <property type="component" value="Unassembled WGS sequence"/>
</dbReference>
<evidence type="ECO:0000313" key="5">
    <source>
        <dbReference type="Proteomes" id="UP000179807"/>
    </source>
</evidence>
<dbReference type="Gene3D" id="3.90.640.10">
    <property type="entry name" value="Actin, Chain A, domain 4"/>
    <property type="match status" value="1"/>
</dbReference>
<comment type="caution">
    <text evidence="4">The sequence shown here is derived from an EMBL/GenBank/DDBJ whole genome shotgun (WGS) entry which is preliminary data.</text>
</comment>
<dbReference type="AlphaFoldDB" id="A0A1J4L1Q2"/>
<keyword evidence="1" id="KW-0547">Nucleotide-binding</keyword>
<dbReference type="PRINTS" id="PR00301">
    <property type="entry name" value="HEATSHOCK70"/>
</dbReference>
<feature type="compositionally biased region" description="Polar residues" evidence="3">
    <location>
        <begin position="691"/>
        <end position="702"/>
    </location>
</feature>
<dbReference type="GO" id="GO:0005524">
    <property type="term" value="F:ATP binding"/>
    <property type="evidence" value="ECO:0007669"/>
    <property type="project" value="UniProtKB-KW"/>
</dbReference>
<sequence length="734" mass="83949">MNFASGVDFGNMNCVIAVPAANGIDIVLNQSSNRLTPTMVTFAGDRRYSGELASQHQMQFVQGTITELKRLIMLNFESDERKTIEKSVPFKLLPLQDGTTGIEVQIRNENLVFRPEQCIACLLKDIQKVAENHNQNVNRYVFAVSPWWTEKHRRSFLSAVKIAGIECLSLVNSTTAAAIAYSMIHRNRLPPPDKDSVNVAFIDFGNSSMNVAIASLKQGLVEIKSFADDNHLGGSYFSTPLREYLIEKVKNKYRINPEDSLRAMLRFNQAVEKVKKTLSINPIVQFEVPSILDVDVAFPVYRDEFDKIITDLIQRIEEPINKALELANVKKEELFEIQVLGGSSRIASVYSELTRIFGREPMKSLNLDECFAIGAGYMAAILSPNMLVPLVVKDISSQAVKATWKNENSDKNGEIEVFKQFTHVPYHRFIKIPVKESLDLTLWNQEEEIAFVKIETGIKEEVIVNLNIKLTQSGTVCVSEGLFDYKDKQHEAKINASYIGDFDDKQMKEFQEIENELSQMDEIENQIDVVKNDLEGFIFSVSNDMNRDLKEYINPENLNNVESVLSNVQLWFEENEFERMSLDEYQEKLNELKQCFDPIYDQKSKYHELSEASISLKESLCETLAKFREDVYHSECPGYSLLKSDLESYIQSIKSFFDQPKYINFEVNLDEERNKVDILAKRVEEMRKSDVTPTVQEELTSSKQEKSSQSDNNIKKVFVTDDDPNEAFNKSSTW</sequence>
<dbReference type="InterPro" id="IPR013126">
    <property type="entry name" value="Hsp_70_fam"/>
</dbReference>
<keyword evidence="2" id="KW-0067">ATP-binding</keyword>
<dbReference type="GO" id="GO:0005634">
    <property type="term" value="C:nucleus"/>
    <property type="evidence" value="ECO:0007669"/>
    <property type="project" value="TreeGrafter"/>
</dbReference>
<dbReference type="SUPFAM" id="SSF53067">
    <property type="entry name" value="Actin-like ATPase domain"/>
    <property type="match status" value="2"/>
</dbReference>
<dbReference type="PANTHER" id="PTHR45639">
    <property type="entry name" value="HSC70CB, ISOFORM G-RELATED"/>
    <property type="match status" value="1"/>
</dbReference>
<evidence type="ECO:0000313" key="4">
    <source>
        <dbReference type="EMBL" id="OHT15821.1"/>
    </source>
</evidence>
<dbReference type="InterPro" id="IPR029048">
    <property type="entry name" value="HSP70_C_sf"/>
</dbReference>
<evidence type="ECO:0000256" key="1">
    <source>
        <dbReference type="ARBA" id="ARBA00022741"/>
    </source>
</evidence>
<name>A0A1J4L1Q2_9EUKA</name>
<organism evidence="4 5">
    <name type="scientific">Tritrichomonas foetus</name>
    <dbReference type="NCBI Taxonomy" id="1144522"/>
    <lineage>
        <taxon>Eukaryota</taxon>
        <taxon>Metamonada</taxon>
        <taxon>Parabasalia</taxon>
        <taxon>Tritrichomonadida</taxon>
        <taxon>Tritrichomonadidae</taxon>
        <taxon>Tritrichomonas</taxon>
    </lineage>
</organism>
<keyword evidence="4" id="KW-0346">Stress response</keyword>
<dbReference type="Gene3D" id="3.30.30.30">
    <property type="match status" value="1"/>
</dbReference>
<accession>A0A1J4L1Q2</accession>
<dbReference type="VEuPathDB" id="TrichDB:TRFO_42276"/>
<dbReference type="EMBL" id="MLAK01000183">
    <property type="protein sequence ID" value="OHT15821.1"/>
    <property type="molecule type" value="Genomic_DNA"/>
</dbReference>
<dbReference type="InterPro" id="IPR043129">
    <property type="entry name" value="ATPase_NBD"/>
</dbReference>
<evidence type="ECO:0000256" key="2">
    <source>
        <dbReference type="ARBA" id="ARBA00022840"/>
    </source>
</evidence>
<dbReference type="OrthoDB" id="434160at2759"/>
<dbReference type="SUPFAM" id="SSF100934">
    <property type="entry name" value="Heat shock protein 70kD (HSP70), C-terminal subdomain"/>
    <property type="match status" value="1"/>
</dbReference>
<feature type="region of interest" description="Disordered" evidence="3">
    <location>
        <begin position="690"/>
        <end position="734"/>
    </location>
</feature>
<protein>
    <submittedName>
        <fullName evidence="4">Heat shock protein SSE1</fullName>
    </submittedName>
</protein>
<reference evidence="4" key="1">
    <citation type="submission" date="2016-10" db="EMBL/GenBank/DDBJ databases">
        <authorList>
            <person name="Benchimol M."/>
            <person name="Almeida L.G."/>
            <person name="Vasconcelos A.T."/>
            <person name="Perreira-Neves A."/>
            <person name="Rosa I.A."/>
            <person name="Tasca T."/>
            <person name="Bogo M.R."/>
            <person name="de Souza W."/>
        </authorList>
    </citation>
    <scope>NUCLEOTIDE SEQUENCE [LARGE SCALE GENOMIC DNA]</scope>
    <source>
        <strain evidence="4">K</strain>
    </source>
</reference>
<dbReference type="GO" id="GO:0140662">
    <property type="term" value="F:ATP-dependent protein folding chaperone"/>
    <property type="evidence" value="ECO:0007669"/>
    <property type="project" value="InterPro"/>
</dbReference>
<dbReference type="Gene3D" id="3.30.420.40">
    <property type="match status" value="2"/>
</dbReference>
<dbReference type="GeneID" id="94848938"/>